<gene>
    <name evidence="1" type="ORF">L0P57_13285</name>
</gene>
<evidence type="ECO:0000313" key="1">
    <source>
        <dbReference type="EMBL" id="MCG4611903.1"/>
    </source>
</evidence>
<dbReference type="EMBL" id="JAKNHQ010000027">
    <property type="protein sequence ID" value="MCG4611903.1"/>
    <property type="molecule type" value="Genomic_DNA"/>
</dbReference>
<proteinExistence type="predicted"/>
<accession>A0ABS9MM54</accession>
<name>A0ABS9MM54_9FIRM</name>
<organism evidence="1 2">
    <name type="scientific">Anaeromassilibacillus senegalensis</name>
    <dbReference type="NCBI Taxonomy" id="1673717"/>
    <lineage>
        <taxon>Bacteria</taxon>
        <taxon>Bacillati</taxon>
        <taxon>Bacillota</taxon>
        <taxon>Clostridia</taxon>
        <taxon>Eubacteriales</taxon>
        <taxon>Acutalibacteraceae</taxon>
        <taxon>Anaeromassilibacillus</taxon>
    </lineage>
</organism>
<keyword evidence="2" id="KW-1185">Reference proteome</keyword>
<sequence>MERMKRRFGVLAVIALVAIAFAAVSAFASRAVYQNSIPAYYAGLV</sequence>
<comment type="caution">
    <text evidence="1">The sequence shown here is derived from an EMBL/GenBank/DDBJ whole genome shotgun (WGS) entry which is preliminary data.</text>
</comment>
<dbReference type="RefSeq" id="WP_172749773.1">
    <property type="nucleotide sequence ID" value="NZ_JAKNHQ010000027.1"/>
</dbReference>
<protein>
    <submittedName>
        <fullName evidence="1">Uncharacterized protein</fullName>
    </submittedName>
</protein>
<reference evidence="1 2" key="1">
    <citation type="submission" date="2022-01" db="EMBL/GenBank/DDBJ databases">
        <title>Collection of gut derived symbiotic bacterial strains cultured from healthy donors.</title>
        <authorList>
            <person name="Lin H."/>
            <person name="Kohout C."/>
            <person name="Waligurski E."/>
            <person name="Pamer E.G."/>
        </authorList>
    </citation>
    <scope>NUCLEOTIDE SEQUENCE [LARGE SCALE GENOMIC DNA]</scope>
    <source>
        <strain evidence="1 2">DFI.7.58</strain>
    </source>
</reference>
<evidence type="ECO:0000313" key="2">
    <source>
        <dbReference type="Proteomes" id="UP001298681"/>
    </source>
</evidence>
<dbReference type="Proteomes" id="UP001298681">
    <property type="component" value="Unassembled WGS sequence"/>
</dbReference>